<gene>
    <name evidence="4" type="ORF">JMJ35_004622</name>
</gene>
<name>A0AA39R0J2_9LECA</name>
<proteinExistence type="predicted"/>
<organism evidence="4 5">
    <name type="scientific">Cladonia borealis</name>
    <dbReference type="NCBI Taxonomy" id="184061"/>
    <lineage>
        <taxon>Eukaryota</taxon>
        <taxon>Fungi</taxon>
        <taxon>Dikarya</taxon>
        <taxon>Ascomycota</taxon>
        <taxon>Pezizomycotina</taxon>
        <taxon>Lecanoromycetes</taxon>
        <taxon>OSLEUM clade</taxon>
        <taxon>Lecanoromycetidae</taxon>
        <taxon>Lecanorales</taxon>
        <taxon>Lecanorineae</taxon>
        <taxon>Cladoniaceae</taxon>
        <taxon>Cladonia</taxon>
    </lineage>
</organism>
<comment type="caution">
    <text evidence="4">The sequence shown here is derived from an EMBL/GenBank/DDBJ whole genome shotgun (WGS) entry which is preliminary data.</text>
</comment>
<feature type="region of interest" description="Disordered" evidence="2">
    <location>
        <begin position="96"/>
        <end position="118"/>
    </location>
</feature>
<dbReference type="CDD" id="cd00882">
    <property type="entry name" value="Ras_like_GTPase"/>
    <property type="match status" value="1"/>
</dbReference>
<dbReference type="AlphaFoldDB" id="A0AA39R0J2"/>
<protein>
    <recommendedName>
        <fullName evidence="3">AIG1-type G domain-containing protein</fullName>
    </recommendedName>
</protein>
<dbReference type="InterPro" id="IPR027417">
    <property type="entry name" value="P-loop_NTPase"/>
</dbReference>
<sequence length="242" mass="26386">MSTRSNTISIAVIGEVGAGKSAFINQVAGSRIPLSNGNFCVSRELKVVSTKIQSKNVYFIDTPNFDDTSFTDTKVLESIVALLQAYSKEDIKLSASQFPTSSGPVDPSSRRVSRSDGSKASALRIVQEVMQSEATIPQIKRELEACTALSDTSAGSAIVEELRAFKEDKRREIESLQEDLLRNPKLAWNVNFMSYIADVERQKAEAETKIERWGQPIGEYLKAEIQASTAGVLSSGAKCAII</sequence>
<dbReference type="EMBL" id="JAFEKC020000009">
    <property type="protein sequence ID" value="KAK0512605.1"/>
    <property type="molecule type" value="Genomic_DNA"/>
</dbReference>
<keyword evidence="5" id="KW-1185">Reference proteome</keyword>
<accession>A0AA39R0J2</accession>
<evidence type="ECO:0000313" key="5">
    <source>
        <dbReference type="Proteomes" id="UP001166286"/>
    </source>
</evidence>
<keyword evidence="1" id="KW-0547">Nucleotide-binding</keyword>
<evidence type="ECO:0000256" key="2">
    <source>
        <dbReference type="SAM" id="MobiDB-lite"/>
    </source>
</evidence>
<dbReference type="InterPro" id="IPR006703">
    <property type="entry name" value="G_AIG1"/>
</dbReference>
<dbReference type="Gene3D" id="3.40.50.300">
    <property type="entry name" value="P-loop containing nucleotide triphosphate hydrolases"/>
    <property type="match status" value="1"/>
</dbReference>
<evidence type="ECO:0000259" key="3">
    <source>
        <dbReference type="Pfam" id="PF04548"/>
    </source>
</evidence>
<feature type="domain" description="AIG1-type G" evidence="3">
    <location>
        <begin position="10"/>
        <end position="83"/>
    </location>
</feature>
<dbReference type="SUPFAM" id="SSF52540">
    <property type="entry name" value="P-loop containing nucleoside triphosphate hydrolases"/>
    <property type="match status" value="1"/>
</dbReference>
<dbReference type="Proteomes" id="UP001166286">
    <property type="component" value="Unassembled WGS sequence"/>
</dbReference>
<evidence type="ECO:0000256" key="1">
    <source>
        <dbReference type="ARBA" id="ARBA00022741"/>
    </source>
</evidence>
<dbReference type="Pfam" id="PF04548">
    <property type="entry name" value="AIG1"/>
    <property type="match status" value="1"/>
</dbReference>
<reference evidence="4" key="1">
    <citation type="submission" date="2023-03" db="EMBL/GenBank/DDBJ databases">
        <title>Complete genome of Cladonia borealis.</title>
        <authorList>
            <person name="Park H."/>
        </authorList>
    </citation>
    <scope>NUCLEOTIDE SEQUENCE</scope>
    <source>
        <strain evidence="4">ANT050790</strain>
    </source>
</reference>
<evidence type="ECO:0000313" key="4">
    <source>
        <dbReference type="EMBL" id="KAK0512605.1"/>
    </source>
</evidence>
<dbReference type="GO" id="GO:0005525">
    <property type="term" value="F:GTP binding"/>
    <property type="evidence" value="ECO:0007669"/>
    <property type="project" value="InterPro"/>
</dbReference>